<comment type="subcellular location">
    <subcellularLocation>
        <location evidence="1">Cell membrane</location>
        <topology evidence="1">Multi-pass membrane protein</topology>
    </subcellularLocation>
</comment>
<feature type="transmembrane region" description="Helical" evidence="8">
    <location>
        <begin position="401"/>
        <end position="420"/>
    </location>
</feature>
<dbReference type="PANTHER" id="PTHR47019:SF1">
    <property type="entry name" value="LIPID II FLIPPASE MURJ"/>
    <property type="match status" value="1"/>
</dbReference>
<feature type="transmembrane region" description="Helical" evidence="8">
    <location>
        <begin position="459"/>
        <end position="484"/>
    </location>
</feature>
<feature type="transmembrane region" description="Helical" evidence="8">
    <location>
        <begin position="426"/>
        <end position="447"/>
    </location>
</feature>
<sequence length="529" mass="56592">MATPEGSQTLWRANLIVACGTALSRVTGLIRIIVFGVMIGQTALADAYDAANNAPNVVYELLLGGVLAASLVPLFTRYIQDGDDDSVNAISSFAVVALATITALALLASPLIFRVFSLNPSNEINVAMFRSTGTSLTRLFIIQIFFYGLTAIASAILNSKRRFFAAAWTPVVANLVTIFTLLAIPRVTSMRPPTINEVSTNRPLQLLLGLGSTFGIIAMTLLMVIALSRSGVKLKWNLDLNHPAVKKLLKLSGWAVGYVVANQISLVVIKNLASPGSGNVDAYSKAYTFFSLPHGLLAVSIATTFVPDLARAAANLDSVKFHEKFIAGLRLTALVTIPAAFGMFVLARPLVAMLLQHGNFNSLATQNTARALSGLAIGLAGFSLYLFVLRGFYTNSDTRTPFWINLFENALNIVFAILLVDHFDVFGLGLAFSLAYLISAVVAIFMMQRKSPGFHANSLLAGLVPILISAGVMAICVRLGSILFTNHGSAVGLKAAIQVLSGSLIGVTVYVAILYLFQVSEVRKLFKRG</sequence>
<reference evidence="9" key="1">
    <citation type="submission" date="2020-05" db="EMBL/GenBank/DDBJ databases">
        <authorList>
            <person name="Chiriac C."/>
            <person name="Salcher M."/>
            <person name="Ghai R."/>
            <person name="Kavagutti S V."/>
        </authorList>
    </citation>
    <scope>NUCLEOTIDE SEQUENCE</scope>
</reference>
<keyword evidence="3 8" id="KW-0812">Transmembrane</keyword>
<feature type="transmembrane region" description="Helical" evidence="8">
    <location>
        <begin position="289"/>
        <end position="310"/>
    </location>
</feature>
<feature type="transmembrane region" description="Helical" evidence="8">
    <location>
        <begin position="496"/>
        <end position="517"/>
    </location>
</feature>
<dbReference type="PRINTS" id="PR01806">
    <property type="entry name" value="VIRFACTRMVIN"/>
</dbReference>
<keyword evidence="4" id="KW-0133">Cell shape</keyword>
<dbReference type="AlphaFoldDB" id="A0A6J6Y8R3"/>
<protein>
    <submittedName>
        <fullName evidence="9">Unannotated protein</fullName>
    </submittedName>
</protein>
<dbReference type="CDD" id="cd13123">
    <property type="entry name" value="MATE_MurJ_like"/>
    <property type="match status" value="1"/>
</dbReference>
<keyword evidence="6 8" id="KW-1133">Transmembrane helix</keyword>
<dbReference type="HAMAP" id="MF_02078">
    <property type="entry name" value="MurJ_MviN"/>
    <property type="match status" value="1"/>
</dbReference>
<evidence type="ECO:0000313" key="9">
    <source>
        <dbReference type="EMBL" id="CAB4803858.1"/>
    </source>
</evidence>
<evidence type="ECO:0000256" key="6">
    <source>
        <dbReference type="ARBA" id="ARBA00022989"/>
    </source>
</evidence>
<keyword evidence="2" id="KW-1003">Cell membrane</keyword>
<dbReference type="GO" id="GO:0008360">
    <property type="term" value="P:regulation of cell shape"/>
    <property type="evidence" value="ECO:0007669"/>
    <property type="project" value="UniProtKB-KW"/>
</dbReference>
<dbReference type="InterPro" id="IPR004268">
    <property type="entry name" value="MurJ"/>
</dbReference>
<name>A0A6J6Y8R3_9ZZZZ</name>
<feature type="transmembrane region" description="Helical" evidence="8">
    <location>
        <begin position="87"/>
        <end position="116"/>
    </location>
</feature>
<evidence type="ECO:0000256" key="5">
    <source>
        <dbReference type="ARBA" id="ARBA00022984"/>
    </source>
</evidence>
<dbReference type="GO" id="GO:0005886">
    <property type="term" value="C:plasma membrane"/>
    <property type="evidence" value="ECO:0007669"/>
    <property type="project" value="UniProtKB-SubCell"/>
</dbReference>
<keyword evidence="5" id="KW-0573">Peptidoglycan synthesis</keyword>
<dbReference type="Pfam" id="PF03023">
    <property type="entry name" value="MurJ"/>
    <property type="match status" value="1"/>
</dbReference>
<organism evidence="9">
    <name type="scientific">freshwater metagenome</name>
    <dbReference type="NCBI Taxonomy" id="449393"/>
    <lineage>
        <taxon>unclassified sequences</taxon>
        <taxon>metagenomes</taxon>
        <taxon>ecological metagenomes</taxon>
    </lineage>
</organism>
<accession>A0A6J6Y8R3</accession>
<evidence type="ECO:0000256" key="2">
    <source>
        <dbReference type="ARBA" id="ARBA00022475"/>
    </source>
</evidence>
<keyword evidence="7 8" id="KW-0472">Membrane</keyword>
<evidence type="ECO:0000256" key="4">
    <source>
        <dbReference type="ARBA" id="ARBA00022960"/>
    </source>
</evidence>
<feature type="transmembrane region" description="Helical" evidence="8">
    <location>
        <begin position="136"/>
        <end position="156"/>
    </location>
</feature>
<evidence type="ECO:0000256" key="7">
    <source>
        <dbReference type="ARBA" id="ARBA00023136"/>
    </source>
</evidence>
<dbReference type="PIRSF" id="PIRSF002869">
    <property type="entry name" value="MviN"/>
    <property type="match status" value="1"/>
</dbReference>
<dbReference type="GO" id="GO:0015648">
    <property type="term" value="F:lipid-linked peptidoglycan transporter activity"/>
    <property type="evidence" value="ECO:0007669"/>
    <property type="project" value="TreeGrafter"/>
</dbReference>
<feature type="transmembrane region" description="Helical" evidence="8">
    <location>
        <begin position="163"/>
        <end position="184"/>
    </location>
</feature>
<feature type="transmembrane region" description="Helical" evidence="8">
    <location>
        <begin position="371"/>
        <end position="389"/>
    </location>
</feature>
<dbReference type="InterPro" id="IPR051050">
    <property type="entry name" value="Lipid_II_flippase_MurJ/MviN"/>
</dbReference>
<feature type="transmembrane region" description="Helical" evidence="8">
    <location>
        <begin position="12"/>
        <end position="37"/>
    </location>
</feature>
<dbReference type="EMBL" id="CAFAAP010000091">
    <property type="protein sequence ID" value="CAB4803858.1"/>
    <property type="molecule type" value="Genomic_DNA"/>
</dbReference>
<dbReference type="GO" id="GO:0034204">
    <property type="term" value="P:lipid translocation"/>
    <property type="evidence" value="ECO:0007669"/>
    <property type="project" value="TreeGrafter"/>
</dbReference>
<dbReference type="PANTHER" id="PTHR47019">
    <property type="entry name" value="LIPID II FLIPPASE MURJ"/>
    <property type="match status" value="1"/>
</dbReference>
<evidence type="ECO:0000256" key="3">
    <source>
        <dbReference type="ARBA" id="ARBA00022692"/>
    </source>
</evidence>
<dbReference type="NCBIfam" id="TIGR01695">
    <property type="entry name" value="murJ_mviN"/>
    <property type="match status" value="1"/>
</dbReference>
<feature type="transmembrane region" description="Helical" evidence="8">
    <location>
        <begin position="204"/>
        <end position="227"/>
    </location>
</feature>
<feature type="transmembrane region" description="Helical" evidence="8">
    <location>
        <begin position="331"/>
        <end position="351"/>
    </location>
</feature>
<evidence type="ECO:0000256" key="1">
    <source>
        <dbReference type="ARBA" id="ARBA00004651"/>
    </source>
</evidence>
<dbReference type="GO" id="GO:0009252">
    <property type="term" value="P:peptidoglycan biosynthetic process"/>
    <property type="evidence" value="ECO:0007669"/>
    <property type="project" value="UniProtKB-KW"/>
</dbReference>
<proteinExistence type="inferred from homology"/>
<evidence type="ECO:0000256" key="8">
    <source>
        <dbReference type="SAM" id="Phobius"/>
    </source>
</evidence>
<gene>
    <name evidence="9" type="ORF">UFOPK3026_00701</name>
</gene>
<feature type="transmembrane region" description="Helical" evidence="8">
    <location>
        <begin position="57"/>
        <end position="75"/>
    </location>
</feature>